<keyword evidence="5 8" id="KW-1133">Transmembrane helix</keyword>
<evidence type="ECO:0000256" key="1">
    <source>
        <dbReference type="ARBA" id="ARBA00004141"/>
    </source>
</evidence>
<keyword evidence="6 8" id="KW-0472">Membrane</keyword>
<feature type="compositionally biased region" description="Basic and acidic residues" evidence="7">
    <location>
        <begin position="1"/>
        <end position="11"/>
    </location>
</feature>
<evidence type="ECO:0000256" key="6">
    <source>
        <dbReference type="ARBA" id="ARBA00023136"/>
    </source>
</evidence>
<evidence type="ECO:0000256" key="5">
    <source>
        <dbReference type="ARBA" id="ARBA00022989"/>
    </source>
</evidence>
<dbReference type="Proteomes" id="UP000694865">
    <property type="component" value="Unplaced"/>
</dbReference>
<evidence type="ECO:0000256" key="7">
    <source>
        <dbReference type="SAM" id="MobiDB-lite"/>
    </source>
</evidence>
<dbReference type="GeneID" id="100368945"/>
<evidence type="ECO:0000256" key="2">
    <source>
        <dbReference type="ARBA" id="ARBA00009976"/>
    </source>
</evidence>
<feature type="transmembrane region" description="Helical" evidence="8">
    <location>
        <begin position="141"/>
        <end position="161"/>
    </location>
</feature>
<feature type="transmembrane region" description="Helical" evidence="8">
    <location>
        <begin position="83"/>
        <end position="102"/>
    </location>
</feature>
<reference evidence="10" key="1">
    <citation type="submission" date="2025-08" db="UniProtKB">
        <authorList>
            <consortium name="RefSeq"/>
        </authorList>
    </citation>
    <scope>IDENTIFICATION</scope>
    <source>
        <tissue evidence="10">Testes</tissue>
    </source>
</reference>
<feature type="transmembrane region" description="Helical" evidence="8">
    <location>
        <begin position="238"/>
        <end position="256"/>
    </location>
</feature>
<evidence type="ECO:0000256" key="4">
    <source>
        <dbReference type="ARBA" id="ARBA00022692"/>
    </source>
</evidence>
<gene>
    <name evidence="10" type="primary">LOC100368945</name>
</gene>
<evidence type="ECO:0000256" key="8">
    <source>
        <dbReference type="SAM" id="Phobius"/>
    </source>
</evidence>
<name>A0ABM0MHY2_SACKO</name>
<proteinExistence type="inferred from homology"/>
<feature type="transmembrane region" description="Helical" evidence="8">
    <location>
        <begin position="200"/>
        <end position="226"/>
    </location>
</feature>
<dbReference type="InterPro" id="IPR037185">
    <property type="entry name" value="EmrE-like"/>
</dbReference>
<keyword evidence="3" id="KW-0813">Transport</keyword>
<dbReference type="InterPro" id="IPR007271">
    <property type="entry name" value="Nuc_sug_transpt"/>
</dbReference>
<protein>
    <submittedName>
        <fullName evidence="10">CMP-sialic acid transporter 1-like</fullName>
    </submittedName>
</protein>
<comment type="subcellular location">
    <subcellularLocation>
        <location evidence="1">Membrane</location>
        <topology evidence="1">Multi-pass membrane protein</topology>
    </subcellularLocation>
</comment>
<feature type="transmembrane region" description="Helical" evidence="8">
    <location>
        <begin position="328"/>
        <end position="344"/>
    </location>
</feature>
<feature type="transmembrane region" description="Helical" evidence="8">
    <location>
        <begin position="168"/>
        <end position="188"/>
    </location>
</feature>
<accession>A0ABM0MHY2</accession>
<keyword evidence="4 8" id="KW-0812">Transmembrane</keyword>
<evidence type="ECO:0000313" key="9">
    <source>
        <dbReference type="Proteomes" id="UP000694865"/>
    </source>
</evidence>
<dbReference type="SUPFAM" id="SSF103481">
    <property type="entry name" value="Multidrug resistance efflux transporter EmrE"/>
    <property type="match status" value="1"/>
</dbReference>
<dbReference type="Pfam" id="PF04142">
    <property type="entry name" value="Nuc_sug_transp"/>
    <property type="match status" value="1"/>
</dbReference>
<organism evidence="9 10">
    <name type="scientific">Saccoglossus kowalevskii</name>
    <name type="common">Acorn worm</name>
    <dbReference type="NCBI Taxonomy" id="10224"/>
    <lineage>
        <taxon>Eukaryota</taxon>
        <taxon>Metazoa</taxon>
        <taxon>Hemichordata</taxon>
        <taxon>Enteropneusta</taxon>
        <taxon>Harrimaniidae</taxon>
        <taxon>Saccoglossus</taxon>
    </lineage>
</organism>
<dbReference type="PANTHER" id="PTHR10231">
    <property type="entry name" value="NUCLEOTIDE-SUGAR TRANSMEMBRANE TRANSPORTER"/>
    <property type="match status" value="1"/>
</dbReference>
<sequence>MAPTAYDKDTGKPITSGIQNGRPVTVKLPPPEGAPTLLPKLWELQIVWNVIICCAFILLDVLKQFGTYGTKEYNSGKYPISQATIVVLTEMIKLVVTMAILYCQGGLYTMKLSWKFAIPSLIYGMNNNLYLYALNFAPPPLWNILIQSRVFMTALIYRIVFHRRIPPLRWMALFLLIFGISLAEASGSSQNNTTMASMNYLLFAVLLSVVSASLSTAASVYTEYLFKNDERSFCEQQVQLYTYGVVMTGAWALYITNGHPFAVQGELTNTTVVLLGMTMLVGGLGGLAVAVIIKSIDNIAKIYSATIAILLTAVVCAIFFPLKFHLNWMYVGAVVTIFVSSVMYERGKPVNGQGSGSHNSTDNVALRTITVEPKLAAKFTVDVTEGDLHYSNRTGSLSR</sequence>
<comment type="similarity">
    <text evidence="2">Belongs to the nucleotide-sugar transporter family. SLC35A subfamily.</text>
</comment>
<evidence type="ECO:0000313" key="10">
    <source>
        <dbReference type="RefSeq" id="XP_006819623.1"/>
    </source>
</evidence>
<feature type="region of interest" description="Disordered" evidence="7">
    <location>
        <begin position="1"/>
        <end position="25"/>
    </location>
</feature>
<feature type="transmembrane region" description="Helical" evidence="8">
    <location>
        <begin position="271"/>
        <end position="293"/>
    </location>
</feature>
<keyword evidence="3" id="KW-0762">Sugar transport</keyword>
<dbReference type="RefSeq" id="XP_006819623.1">
    <property type="nucleotide sequence ID" value="XM_006819560.1"/>
</dbReference>
<feature type="transmembrane region" description="Helical" evidence="8">
    <location>
        <begin position="46"/>
        <end position="62"/>
    </location>
</feature>
<feature type="transmembrane region" description="Helical" evidence="8">
    <location>
        <begin position="302"/>
        <end position="322"/>
    </location>
</feature>
<keyword evidence="9" id="KW-1185">Reference proteome</keyword>
<evidence type="ECO:0000256" key="3">
    <source>
        <dbReference type="ARBA" id="ARBA00022597"/>
    </source>
</evidence>